<feature type="binding site" evidence="10">
    <location>
        <position position="68"/>
    </location>
    <ligand>
        <name>Mg(2+)</name>
        <dbReference type="ChEBI" id="CHEBI:18420"/>
        <label>1</label>
        <note>catalytic</note>
    </ligand>
</feature>
<comment type="subcellular location">
    <subcellularLocation>
        <location evidence="9">Cell inner membrane</location>
        <topology evidence="9">Peripheral membrane protein</topology>
        <orientation evidence="9">Cytoplasmic side</orientation>
    </subcellularLocation>
</comment>
<feature type="binding site" evidence="9">
    <location>
        <position position="216"/>
    </location>
    <ligand>
        <name>Mg(2+)</name>
        <dbReference type="ChEBI" id="CHEBI:18420"/>
        <label>2</label>
    </ligand>
</feature>
<dbReference type="PRINTS" id="PR00377">
    <property type="entry name" value="IMPHPHTASES"/>
</dbReference>
<dbReference type="RefSeq" id="WP_007021429.1">
    <property type="nucleotide sequence ID" value="NZ_CH724126.1"/>
</dbReference>
<feature type="binding site" evidence="10">
    <location>
        <position position="87"/>
    </location>
    <ligand>
        <name>Mg(2+)</name>
        <dbReference type="ChEBI" id="CHEBI:18420"/>
        <label>1</label>
        <note>catalytic</note>
    </ligand>
</feature>
<evidence type="ECO:0000313" key="12">
    <source>
        <dbReference type="Proteomes" id="UP000002171"/>
    </source>
</evidence>
<proteinExistence type="inferred from homology"/>
<dbReference type="PANTHER" id="PTHR43028:SF5">
    <property type="entry name" value="3'(2'),5'-BISPHOSPHATE NUCLEOTIDASE 1"/>
    <property type="match status" value="1"/>
</dbReference>
<keyword evidence="7 9" id="KW-0460">Magnesium</keyword>
<feature type="binding site" evidence="9">
    <location>
        <position position="68"/>
    </location>
    <ligand>
        <name>substrate</name>
    </ligand>
</feature>
<feature type="binding site" evidence="9">
    <location>
        <position position="87"/>
    </location>
    <ligand>
        <name>Mg(2+)</name>
        <dbReference type="ChEBI" id="CHEBI:18420"/>
        <label>1</label>
    </ligand>
</feature>
<protein>
    <recommendedName>
        <fullName evidence="9">3'(2'),5'-bisphosphate nucleotidase CysQ</fullName>
        <ecNumber evidence="9">3.1.3.7</ecNumber>
    </recommendedName>
    <alternativeName>
        <fullName evidence="9">3'(2'),5-bisphosphonucleoside 3'(2')-phosphohydrolase</fullName>
    </alternativeName>
    <alternativeName>
        <fullName evidence="9">3'-phosphoadenosine 5'-phosphate phosphatase</fullName>
        <shortName evidence="9">PAP phosphatase</shortName>
    </alternativeName>
</protein>
<gene>
    <name evidence="9" type="primary">cysQ</name>
    <name evidence="11" type="ORF">MED92_04814</name>
</gene>
<organism evidence="11 12">
    <name type="scientific">Neptuniibacter caesariensis</name>
    <dbReference type="NCBI Taxonomy" id="207954"/>
    <lineage>
        <taxon>Bacteria</taxon>
        <taxon>Pseudomonadati</taxon>
        <taxon>Pseudomonadota</taxon>
        <taxon>Gammaproteobacteria</taxon>
        <taxon>Oceanospirillales</taxon>
        <taxon>Oceanospirillaceae</taxon>
        <taxon>Neptuniibacter</taxon>
    </lineage>
</organism>
<name>A0A7U8GSD4_NEPCE</name>
<dbReference type="GO" id="GO:0008441">
    <property type="term" value="F:3'(2'),5'-bisphosphate nucleotidase activity"/>
    <property type="evidence" value="ECO:0007669"/>
    <property type="project" value="UniProtKB-UniRule"/>
</dbReference>
<dbReference type="GO" id="GO:0000103">
    <property type="term" value="P:sulfate assimilation"/>
    <property type="evidence" value="ECO:0007669"/>
    <property type="project" value="TreeGrafter"/>
</dbReference>
<keyword evidence="3 9" id="KW-1003">Cell membrane</keyword>
<feature type="binding site" evidence="9">
    <location>
        <position position="68"/>
    </location>
    <ligand>
        <name>Mg(2+)</name>
        <dbReference type="ChEBI" id="CHEBI:18420"/>
        <label>1</label>
    </ligand>
</feature>
<accession>A0A7U8GSD4</accession>
<dbReference type="InterPro" id="IPR006240">
    <property type="entry name" value="CysQ"/>
</dbReference>
<dbReference type="PROSITE" id="PS00630">
    <property type="entry name" value="IMP_2"/>
    <property type="match status" value="1"/>
</dbReference>
<dbReference type="EC" id="3.1.3.7" evidence="9"/>
<comment type="similarity">
    <text evidence="2 9">Belongs to the inositol monophosphatase superfamily. CysQ family.</text>
</comment>
<evidence type="ECO:0000256" key="6">
    <source>
        <dbReference type="ARBA" id="ARBA00022801"/>
    </source>
</evidence>
<comment type="catalytic activity">
    <reaction evidence="1 9">
        <text>adenosine 3',5'-bisphosphate + H2O = AMP + phosphate</text>
        <dbReference type="Rhea" id="RHEA:10040"/>
        <dbReference type="ChEBI" id="CHEBI:15377"/>
        <dbReference type="ChEBI" id="CHEBI:43474"/>
        <dbReference type="ChEBI" id="CHEBI:58343"/>
        <dbReference type="ChEBI" id="CHEBI:456215"/>
        <dbReference type="EC" id="3.1.3.7"/>
    </reaction>
</comment>
<dbReference type="SUPFAM" id="SSF56655">
    <property type="entry name" value="Carbohydrate phosphatase"/>
    <property type="match status" value="1"/>
</dbReference>
<dbReference type="GO" id="GO:0000287">
    <property type="term" value="F:magnesium ion binding"/>
    <property type="evidence" value="ECO:0007669"/>
    <property type="project" value="UniProtKB-UniRule"/>
</dbReference>
<feature type="binding site" evidence="9">
    <location>
        <position position="216"/>
    </location>
    <ligand>
        <name>substrate</name>
    </ligand>
</feature>
<dbReference type="InterPro" id="IPR050725">
    <property type="entry name" value="CysQ/Inositol_MonoPase"/>
</dbReference>
<feature type="binding site" evidence="9">
    <location>
        <position position="87"/>
    </location>
    <ligand>
        <name>Mg(2+)</name>
        <dbReference type="ChEBI" id="CHEBI:18420"/>
        <label>2</label>
    </ligand>
</feature>
<evidence type="ECO:0000256" key="10">
    <source>
        <dbReference type="PIRSR" id="PIRSR600760-2"/>
    </source>
</evidence>
<feature type="binding site" evidence="10">
    <location>
        <position position="216"/>
    </location>
    <ligand>
        <name>Mg(2+)</name>
        <dbReference type="ChEBI" id="CHEBI:18420"/>
        <label>1</label>
        <note>catalytic</note>
    </ligand>
</feature>
<evidence type="ECO:0000256" key="1">
    <source>
        <dbReference type="ARBA" id="ARBA00001625"/>
    </source>
</evidence>
<dbReference type="GO" id="GO:0046854">
    <property type="term" value="P:phosphatidylinositol phosphate biosynthetic process"/>
    <property type="evidence" value="ECO:0007669"/>
    <property type="project" value="InterPro"/>
</dbReference>
<dbReference type="PROSITE" id="PS00629">
    <property type="entry name" value="IMP_1"/>
    <property type="match status" value="1"/>
</dbReference>
<comment type="function">
    <text evidence="9">Converts adenosine-3',5'-bisphosphate (PAP) to AMP.</text>
</comment>
<keyword evidence="5 9" id="KW-0479">Metal-binding</keyword>
<dbReference type="AlphaFoldDB" id="A0A7U8GSD4"/>
<comment type="cofactor">
    <cofactor evidence="9 10">
        <name>Mg(2+)</name>
        <dbReference type="ChEBI" id="CHEBI:18420"/>
    </cofactor>
</comment>
<feature type="binding site" evidence="9">
    <location>
        <begin position="89"/>
        <end position="92"/>
    </location>
    <ligand>
        <name>substrate</name>
    </ligand>
</feature>
<evidence type="ECO:0000313" key="11">
    <source>
        <dbReference type="EMBL" id="EAR61147.1"/>
    </source>
</evidence>
<keyword evidence="8 9" id="KW-0472">Membrane</keyword>
<evidence type="ECO:0000256" key="5">
    <source>
        <dbReference type="ARBA" id="ARBA00022723"/>
    </source>
</evidence>
<reference evidence="11 12" key="1">
    <citation type="submission" date="2006-02" db="EMBL/GenBank/DDBJ databases">
        <authorList>
            <person name="Pinhassi J."/>
            <person name="Pedros-Alio C."/>
            <person name="Ferriera S."/>
            <person name="Johnson J."/>
            <person name="Kravitz S."/>
            <person name="Halpern A."/>
            <person name="Remington K."/>
            <person name="Beeson K."/>
            <person name="Tran B."/>
            <person name="Rogers Y.-H."/>
            <person name="Friedman R."/>
            <person name="Venter J.C."/>
        </authorList>
    </citation>
    <scope>NUCLEOTIDE SEQUENCE [LARGE SCALE GENOMIC DNA]</scope>
    <source>
        <strain evidence="11 12">MED92</strain>
    </source>
</reference>
<dbReference type="CDD" id="cd01638">
    <property type="entry name" value="CysQ"/>
    <property type="match status" value="1"/>
</dbReference>
<feature type="binding site" evidence="10">
    <location>
        <position position="89"/>
    </location>
    <ligand>
        <name>Mg(2+)</name>
        <dbReference type="ChEBI" id="CHEBI:18420"/>
        <label>1</label>
        <note>catalytic</note>
    </ligand>
</feature>
<dbReference type="InterPro" id="IPR020583">
    <property type="entry name" value="Inositol_monoP_metal-BS"/>
</dbReference>
<keyword evidence="4 9" id="KW-0997">Cell inner membrane</keyword>
<evidence type="ECO:0000256" key="8">
    <source>
        <dbReference type="ARBA" id="ARBA00023136"/>
    </source>
</evidence>
<dbReference type="Pfam" id="PF00459">
    <property type="entry name" value="Inositol_P"/>
    <property type="match status" value="1"/>
</dbReference>
<evidence type="ECO:0000256" key="4">
    <source>
        <dbReference type="ARBA" id="ARBA00022519"/>
    </source>
</evidence>
<dbReference type="Gene3D" id="3.30.540.10">
    <property type="entry name" value="Fructose-1,6-Bisphosphatase, subunit A, domain 1"/>
    <property type="match status" value="1"/>
</dbReference>
<dbReference type="GO" id="GO:0050427">
    <property type="term" value="P:3'-phosphoadenosine 5'-phosphosulfate metabolic process"/>
    <property type="evidence" value="ECO:0007669"/>
    <property type="project" value="TreeGrafter"/>
</dbReference>
<evidence type="ECO:0000256" key="3">
    <source>
        <dbReference type="ARBA" id="ARBA00022475"/>
    </source>
</evidence>
<comment type="caution">
    <text evidence="11">The sequence shown here is derived from an EMBL/GenBank/DDBJ whole genome shotgun (WGS) entry which is preliminary data.</text>
</comment>
<keyword evidence="12" id="KW-1185">Reference proteome</keyword>
<dbReference type="Gene3D" id="3.40.190.80">
    <property type="match status" value="1"/>
</dbReference>
<evidence type="ECO:0000256" key="7">
    <source>
        <dbReference type="ARBA" id="ARBA00022842"/>
    </source>
</evidence>
<keyword evidence="6 9" id="KW-0378">Hydrolase</keyword>
<sequence>MDQQRLITPLIQICERASKAILEIYQGEHFSVETKQDNSPVTQADIAAHEIIKKGLFELTPDIPQLSEEEGISYQQRKNWSRFWCIDPLDGTKEFIHRNGEFTINIALIEDNKPVLGIIYIPVSDIVYWGGSQINAWKKQPNHPPAQIRSKPMGPELIVAASRRHGQDEHHNLLKPIEHRFQHVTNKGMGSSLKMCLIAEGLADFYPRLFPTSEWDTAAAQAIVEAAGGKLVNASDLHPLRYNERESLINPFFFVCGDPQFPLEEIRVKH</sequence>
<evidence type="ECO:0000256" key="2">
    <source>
        <dbReference type="ARBA" id="ARBA00005289"/>
    </source>
</evidence>
<dbReference type="PANTHER" id="PTHR43028">
    <property type="entry name" value="3'(2'),5'-BISPHOSPHATE NUCLEOTIDASE 1"/>
    <property type="match status" value="1"/>
</dbReference>
<feature type="binding site" evidence="9 10">
    <location>
        <position position="90"/>
    </location>
    <ligand>
        <name>Mg(2+)</name>
        <dbReference type="ChEBI" id="CHEBI:18420"/>
        <label>2</label>
    </ligand>
</feature>
<dbReference type="InterPro" id="IPR020550">
    <property type="entry name" value="Inositol_monophosphatase_CS"/>
</dbReference>
<dbReference type="FunFam" id="3.30.540.10:FF:000007">
    <property type="entry name" value="3'(2'),5'-bisphosphate nucleotidase CysQ"/>
    <property type="match status" value="1"/>
</dbReference>
<dbReference type="GO" id="GO:0005886">
    <property type="term" value="C:plasma membrane"/>
    <property type="evidence" value="ECO:0007669"/>
    <property type="project" value="UniProtKB-SubCell"/>
</dbReference>
<feature type="binding site" evidence="9">
    <location>
        <position position="89"/>
    </location>
    <ligand>
        <name>Mg(2+)</name>
        <dbReference type="ChEBI" id="CHEBI:18420"/>
        <label>1</label>
    </ligand>
</feature>
<dbReference type="NCBIfam" id="TIGR01331">
    <property type="entry name" value="bisphos_cysQ"/>
    <property type="match status" value="1"/>
</dbReference>
<dbReference type="Proteomes" id="UP000002171">
    <property type="component" value="Unassembled WGS sequence"/>
</dbReference>
<dbReference type="InterPro" id="IPR000760">
    <property type="entry name" value="Inositol_monophosphatase-like"/>
</dbReference>
<dbReference type="EMBL" id="AAOW01000010">
    <property type="protein sequence ID" value="EAR61147.1"/>
    <property type="molecule type" value="Genomic_DNA"/>
</dbReference>
<dbReference type="OrthoDB" id="9785695at2"/>
<evidence type="ECO:0000256" key="9">
    <source>
        <dbReference type="HAMAP-Rule" id="MF_02095"/>
    </source>
</evidence>
<dbReference type="HAMAP" id="MF_02095">
    <property type="entry name" value="CysQ"/>
    <property type="match status" value="1"/>
</dbReference>